<evidence type="ECO:0000259" key="1">
    <source>
        <dbReference type="PROSITE" id="PS50090"/>
    </source>
</evidence>
<dbReference type="Gene3D" id="1.10.10.60">
    <property type="entry name" value="Homeodomain-like"/>
    <property type="match status" value="1"/>
</dbReference>
<evidence type="ECO:0008006" key="5">
    <source>
        <dbReference type="Google" id="ProtNLM"/>
    </source>
</evidence>
<dbReference type="Pfam" id="PF00249">
    <property type="entry name" value="Myb_DNA-binding"/>
    <property type="match status" value="1"/>
</dbReference>
<evidence type="ECO:0000259" key="2">
    <source>
        <dbReference type="PROSITE" id="PS51294"/>
    </source>
</evidence>
<evidence type="ECO:0000313" key="3">
    <source>
        <dbReference type="EMBL" id="CAL6003224.1"/>
    </source>
</evidence>
<protein>
    <recommendedName>
        <fullName evidence="5">Myb-like DNA-binding domain-containing protein</fullName>
    </recommendedName>
</protein>
<dbReference type="EMBL" id="CAXDID020000047">
    <property type="protein sequence ID" value="CAL6003224.1"/>
    <property type="molecule type" value="Genomic_DNA"/>
</dbReference>
<comment type="caution">
    <text evidence="3">The sequence shown here is derived from an EMBL/GenBank/DDBJ whole genome shotgun (WGS) entry which is preliminary data.</text>
</comment>
<dbReference type="Proteomes" id="UP001642409">
    <property type="component" value="Unassembled WGS sequence"/>
</dbReference>
<keyword evidence="4" id="KW-1185">Reference proteome</keyword>
<organism evidence="3 4">
    <name type="scientific">Hexamita inflata</name>
    <dbReference type="NCBI Taxonomy" id="28002"/>
    <lineage>
        <taxon>Eukaryota</taxon>
        <taxon>Metamonada</taxon>
        <taxon>Diplomonadida</taxon>
        <taxon>Hexamitidae</taxon>
        <taxon>Hexamitinae</taxon>
        <taxon>Hexamita</taxon>
    </lineage>
</organism>
<dbReference type="SMART" id="SM00717">
    <property type="entry name" value="SANT"/>
    <property type="match status" value="2"/>
</dbReference>
<dbReference type="InterPro" id="IPR017930">
    <property type="entry name" value="Myb_dom"/>
</dbReference>
<evidence type="ECO:0000313" key="4">
    <source>
        <dbReference type="Proteomes" id="UP001642409"/>
    </source>
</evidence>
<dbReference type="CDD" id="cd00167">
    <property type="entry name" value="SANT"/>
    <property type="match status" value="1"/>
</dbReference>
<sequence>MKQLWSQTEKQQLIALVQHFTTHNRINWVEVSNKLQNRTATQCKLQYRNVLHENTIQVNKKWTDQQEQQLTILNMFYGKKWTFLQQNYFQQFTVEQVRQKAILLNQKSVYGNLLLEKIYKQVPYVFNKSELKYIQQMYKTFKQIEGDMSQFKQNSECLLNGELPQHQVNLDFLEIKVYKKELTDKQEFYDLLKILCQYLNE</sequence>
<reference evidence="3 4" key="1">
    <citation type="submission" date="2024-07" db="EMBL/GenBank/DDBJ databases">
        <authorList>
            <person name="Akdeniz Z."/>
        </authorList>
    </citation>
    <scope>NUCLEOTIDE SEQUENCE [LARGE SCALE GENOMIC DNA]</scope>
</reference>
<dbReference type="SUPFAM" id="SSF46689">
    <property type="entry name" value="Homeodomain-like"/>
    <property type="match status" value="1"/>
</dbReference>
<gene>
    <name evidence="3" type="ORF">HINF_LOCUS18295</name>
</gene>
<name>A0ABP1HZM8_9EUKA</name>
<dbReference type="PROSITE" id="PS51294">
    <property type="entry name" value="HTH_MYB"/>
    <property type="match status" value="1"/>
</dbReference>
<accession>A0ABP1HZM8</accession>
<proteinExistence type="predicted"/>
<feature type="domain" description="HTH myb-type" evidence="2">
    <location>
        <begin position="1"/>
        <end position="55"/>
    </location>
</feature>
<dbReference type="InterPro" id="IPR001005">
    <property type="entry name" value="SANT/Myb"/>
</dbReference>
<dbReference type="PROSITE" id="PS50090">
    <property type="entry name" value="MYB_LIKE"/>
    <property type="match status" value="1"/>
</dbReference>
<dbReference type="InterPro" id="IPR009057">
    <property type="entry name" value="Homeodomain-like_sf"/>
</dbReference>
<feature type="domain" description="Myb-like" evidence="1">
    <location>
        <begin position="1"/>
        <end position="51"/>
    </location>
</feature>